<dbReference type="Pfam" id="PF01957">
    <property type="entry name" value="NfeD"/>
    <property type="match status" value="1"/>
</dbReference>
<feature type="transmembrane region" description="Helical" evidence="5">
    <location>
        <begin position="115"/>
        <end position="137"/>
    </location>
</feature>
<evidence type="ECO:0000259" key="7">
    <source>
        <dbReference type="Pfam" id="PF24961"/>
    </source>
</evidence>
<proteinExistence type="predicted"/>
<evidence type="ECO:0000256" key="3">
    <source>
        <dbReference type="ARBA" id="ARBA00022989"/>
    </source>
</evidence>
<dbReference type="InterPro" id="IPR052165">
    <property type="entry name" value="Membrane_assoc_protease"/>
</dbReference>
<dbReference type="RefSeq" id="WP_377771590.1">
    <property type="nucleotide sequence ID" value="NZ_JBHUOQ010000001.1"/>
</dbReference>
<feature type="domain" description="NfeD-like C-terminal" evidence="6">
    <location>
        <begin position="170"/>
        <end position="225"/>
    </location>
</feature>
<dbReference type="EMBL" id="JBHUOQ010000001">
    <property type="protein sequence ID" value="MFD2829520.1"/>
    <property type="molecule type" value="Genomic_DNA"/>
</dbReference>
<dbReference type="Pfam" id="PF24961">
    <property type="entry name" value="NfeD_membrane"/>
    <property type="match status" value="1"/>
</dbReference>
<dbReference type="Gene3D" id="2.40.50.140">
    <property type="entry name" value="Nucleic acid-binding proteins"/>
    <property type="match status" value="1"/>
</dbReference>
<organism evidence="8 9">
    <name type="scientific">Corticicoccus populi</name>
    <dbReference type="NCBI Taxonomy" id="1812821"/>
    <lineage>
        <taxon>Bacteria</taxon>
        <taxon>Bacillati</taxon>
        <taxon>Bacillota</taxon>
        <taxon>Bacilli</taxon>
        <taxon>Bacillales</taxon>
        <taxon>Staphylococcaceae</taxon>
        <taxon>Corticicoccus</taxon>
    </lineage>
</organism>
<evidence type="ECO:0000256" key="1">
    <source>
        <dbReference type="ARBA" id="ARBA00004141"/>
    </source>
</evidence>
<evidence type="ECO:0000256" key="5">
    <source>
        <dbReference type="SAM" id="Phobius"/>
    </source>
</evidence>
<evidence type="ECO:0000313" key="9">
    <source>
        <dbReference type="Proteomes" id="UP001597519"/>
    </source>
</evidence>
<keyword evidence="4 5" id="KW-0472">Membrane</keyword>
<dbReference type="InterPro" id="IPR056739">
    <property type="entry name" value="NfeD_membrane"/>
</dbReference>
<feature type="transmembrane region" description="Helical" evidence="5">
    <location>
        <begin position="78"/>
        <end position="109"/>
    </location>
</feature>
<keyword evidence="2 5" id="KW-0812">Transmembrane</keyword>
<feature type="transmembrane region" description="Helical" evidence="5">
    <location>
        <begin position="20"/>
        <end position="42"/>
    </location>
</feature>
<dbReference type="PANTHER" id="PTHR33507">
    <property type="entry name" value="INNER MEMBRANE PROTEIN YBBJ"/>
    <property type="match status" value="1"/>
</dbReference>
<dbReference type="PANTHER" id="PTHR33507:SF3">
    <property type="entry name" value="INNER MEMBRANE PROTEIN YBBJ"/>
    <property type="match status" value="1"/>
</dbReference>
<keyword evidence="3 5" id="KW-1133">Transmembrane helix</keyword>
<reference evidence="9" key="1">
    <citation type="journal article" date="2019" name="Int. J. Syst. Evol. Microbiol.">
        <title>The Global Catalogue of Microorganisms (GCM) 10K type strain sequencing project: providing services to taxonomists for standard genome sequencing and annotation.</title>
        <authorList>
            <consortium name="The Broad Institute Genomics Platform"/>
            <consortium name="The Broad Institute Genome Sequencing Center for Infectious Disease"/>
            <person name="Wu L."/>
            <person name="Ma J."/>
        </authorList>
    </citation>
    <scope>NUCLEOTIDE SEQUENCE [LARGE SCALE GENOMIC DNA]</scope>
    <source>
        <strain evidence="9">KCTC 33575</strain>
    </source>
</reference>
<evidence type="ECO:0000313" key="8">
    <source>
        <dbReference type="EMBL" id="MFD2829520.1"/>
    </source>
</evidence>
<feature type="domain" description="NfeD integral membrane" evidence="7">
    <location>
        <begin position="24"/>
        <end position="138"/>
    </location>
</feature>
<dbReference type="InterPro" id="IPR012340">
    <property type="entry name" value="NA-bd_OB-fold"/>
</dbReference>
<protein>
    <submittedName>
        <fullName evidence="8">NfeD family protein</fullName>
    </submittedName>
</protein>
<comment type="subcellular location">
    <subcellularLocation>
        <location evidence="1">Membrane</location>
        <topology evidence="1">Multi-pass membrane protein</topology>
    </subcellularLocation>
</comment>
<gene>
    <name evidence="8" type="ORF">ACFSX4_03505</name>
</gene>
<dbReference type="InterPro" id="IPR002810">
    <property type="entry name" value="NfeD-like_C"/>
</dbReference>
<dbReference type="Proteomes" id="UP001597519">
    <property type="component" value="Unassembled WGS sequence"/>
</dbReference>
<accession>A0ABW5WRS9</accession>
<evidence type="ECO:0000256" key="4">
    <source>
        <dbReference type="ARBA" id="ARBA00023136"/>
    </source>
</evidence>
<evidence type="ECO:0000256" key="2">
    <source>
        <dbReference type="ARBA" id="ARBA00022692"/>
    </source>
</evidence>
<evidence type="ECO:0000259" key="6">
    <source>
        <dbReference type="Pfam" id="PF01957"/>
    </source>
</evidence>
<feature type="transmembrane region" description="Helical" evidence="5">
    <location>
        <begin position="48"/>
        <end position="66"/>
    </location>
</feature>
<name>A0ABW5WRS9_9STAP</name>
<keyword evidence="9" id="KW-1185">Reference proteome</keyword>
<sequence length="228" mass="25315">MALTEMLIMSSTITTFRDVVTSPVIAFILLALFFIGIVLQVFSTNINLFGVVAFTSIIIFYAGHLLTDGHNISGLFLFGLGALLIMLEFFILGTFLGVLGMFMILISILLVSGNILLYSIFLLFILIIAIILWVILVKKNNKRRLPFFSRLILSDSTDKESGYTSFDDRSELLGKIAKTITPLRPSGTIRLDDRRIDAVAEGSYIAGNVEVKIIFVEGTRIVVRPVEE</sequence>
<comment type="caution">
    <text evidence="8">The sequence shown here is derived from an EMBL/GenBank/DDBJ whole genome shotgun (WGS) entry which is preliminary data.</text>
</comment>